<sequence length="151" mass="17587">MLQPTRYEWAFWINSQLLQREELWQQDRCSYWPGKTSPWSMWMSLPLEKLLAAMWVAIIILVLKYDAAAGKLCLGQIRTGIYQVRDLLIYLHKMYGKPDKTVENPKVSDFENMKGIMVFTVNGWSDASGHATLWNGKTCSDHYYFPMPSEA</sequence>
<feature type="transmembrane region" description="Helical" evidence="1">
    <location>
        <begin position="41"/>
        <end position="63"/>
    </location>
</feature>
<evidence type="ECO:0000313" key="2">
    <source>
        <dbReference type="EMBL" id="ALD82492.1"/>
    </source>
</evidence>
<evidence type="ECO:0000256" key="1">
    <source>
        <dbReference type="SAM" id="Phobius"/>
    </source>
</evidence>
<organism evidence="2">
    <name type="scientific">Raoultella ornithinolytica</name>
    <name type="common">Klebsiella ornithinolytica</name>
    <dbReference type="NCBI Taxonomy" id="54291"/>
    <lineage>
        <taxon>Bacteria</taxon>
        <taxon>Pseudomonadati</taxon>
        <taxon>Pseudomonadota</taxon>
        <taxon>Gammaproteobacteria</taxon>
        <taxon>Enterobacterales</taxon>
        <taxon>Enterobacteriaceae</taxon>
        <taxon>Klebsiella/Raoultella group</taxon>
        <taxon>Raoultella</taxon>
    </lineage>
</organism>
<keyword evidence="1" id="KW-0472">Membrane</keyword>
<protein>
    <recommendedName>
        <fullName evidence="3">Cytoplasmic protein</fullName>
    </recommendedName>
</protein>
<dbReference type="AlphaFoldDB" id="A0A0M4KQD7"/>
<proteinExistence type="predicted"/>
<keyword evidence="2" id="KW-0614">Plasmid</keyword>
<keyword evidence="1" id="KW-0812">Transmembrane</keyword>
<dbReference type="Gene3D" id="3.90.1720.70">
    <property type="match status" value="1"/>
</dbReference>
<name>A0A0M4KQD7_RAOOR</name>
<dbReference type="EMBL" id="KT225520">
    <property type="protein sequence ID" value="ALD82492.1"/>
    <property type="molecule type" value="Genomic_DNA"/>
</dbReference>
<reference evidence="2" key="1">
    <citation type="submission" date="2015-06" db="EMBL/GenBank/DDBJ databases">
        <title>Carbapenemase-producing Raoultella ornithinolytica.</title>
        <authorList>
            <person name="Sun J."/>
            <person name="Zhang F."/>
        </authorList>
    </citation>
    <scope>NUCLEOTIDE SEQUENCE</scope>
    <source>
        <strain evidence="2">RJ46C</strain>
        <plasmid evidence="2">pRJ46C</plasmid>
    </source>
</reference>
<accession>A0A0M4KQD7</accession>
<keyword evidence="1" id="KW-1133">Transmembrane helix</keyword>
<dbReference type="Pfam" id="PF14113">
    <property type="entry name" value="Tae4"/>
    <property type="match status" value="1"/>
</dbReference>
<evidence type="ECO:0008006" key="3">
    <source>
        <dbReference type="Google" id="ProtNLM"/>
    </source>
</evidence>
<dbReference type="InterPro" id="IPR025562">
    <property type="entry name" value="Tae4"/>
</dbReference>
<geneLocation type="plasmid" evidence="2">
    <name>pRJ46C</name>
</geneLocation>